<keyword evidence="7" id="KW-0131">Cell cycle</keyword>
<feature type="transmembrane region" description="Helical" evidence="7">
    <location>
        <begin position="330"/>
        <end position="347"/>
    </location>
</feature>
<evidence type="ECO:0000313" key="10">
    <source>
        <dbReference type="EMBL" id="ADB94880.1"/>
    </source>
</evidence>
<keyword evidence="7" id="KW-0573">Peptidoglycan synthesis</keyword>
<dbReference type="GO" id="GO:0005886">
    <property type="term" value="C:plasma membrane"/>
    <property type="evidence" value="ECO:0007669"/>
    <property type="project" value="UniProtKB-SubCell"/>
</dbReference>
<comment type="catalytic activity">
    <reaction evidence="7">
        <text>UDP-N-acetyl-alpha-D-muramoyl-L-alanyl-gamma-D-glutamyl-meso-2,6-diaminopimeloyl-D-alanyl-D-alanine + di-trans,octa-cis-undecaprenyl phosphate = di-trans,octa-cis-undecaprenyl diphospho-N-acetyl-alpha-D-muramoyl-L-alanyl-D-glutamyl-meso-2,6-diaminopimeloyl-D-alanyl-D-alanine + UMP</text>
        <dbReference type="Rhea" id="RHEA:28386"/>
        <dbReference type="ChEBI" id="CHEBI:57865"/>
        <dbReference type="ChEBI" id="CHEBI:60392"/>
        <dbReference type="ChEBI" id="CHEBI:61386"/>
        <dbReference type="ChEBI" id="CHEBI:61387"/>
        <dbReference type="EC" id="2.7.8.13"/>
    </reaction>
</comment>
<feature type="binding site" evidence="9">
    <location>
        <position position="189"/>
    </location>
    <ligand>
        <name>Mg(2+)</name>
        <dbReference type="ChEBI" id="CHEBI:18420"/>
    </ligand>
</feature>
<dbReference type="GO" id="GO:0008360">
    <property type="term" value="P:regulation of cell shape"/>
    <property type="evidence" value="ECO:0007669"/>
    <property type="project" value="UniProtKB-KW"/>
</dbReference>
<feature type="transmembrane region" description="Helical" evidence="7">
    <location>
        <begin position="244"/>
        <end position="265"/>
    </location>
</feature>
<name>D3EN30_ATETH</name>
<evidence type="ECO:0000256" key="8">
    <source>
        <dbReference type="NCBIfam" id="TIGR00445"/>
    </source>
</evidence>
<comment type="similarity">
    <text evidence="2 7">Belongs to the glycosyltransferase 4 family. MraY subfamily.</text>
</comment>
<sequence>MLILINVLLVGSFVILDNKNINFHHILTFPLGLSLLISSLLGYIAVPLLKRLKIEQVIQEDGVKKHLSKAGTPTMGGIFFIPIAILVTLVWSNFSLITITISLLTLAYMSIGWIDDWYILRRQSNLGLSPRTKLFLQITVAIVFCIWIKSTQIITMNEIILPGNIILEAGILFWFLSVFVLVSESNAINLTDGIDGLAGGTGALTFLGLGIIILDTSSDLSIFCACIAGSCLGFLLHNSNPAKVFMGDTGSLALGGALAGVGILSGHFWELFILSGIFFIESLSVIIQVTYYKMTKDSQGKGKRLLMMAPLHHHLELVGWPEGKIVRISYLINTSLIFLVAVLYKYFL</sequence>
<keyword evidence="7" id="KW-0133">Cell shape</keyword>
<keyword evidence="11" id="KW-1185">Reference proteome</keyword>
<feature type="transmembrane region" description="Helical" evidence="7">
    <location>
        <begin position="160"/>
        <end position="182"/>
    </location>
</feature>
<evidence type="ECO:0000256" key="1">
    <source>
        <dbReference type="ARBA" id="ARBA00004141"/>
    </source>
</evidence>
<dbReference type="STRING" id="1453429.UCYN_01270"/>
<keyword evidence="4 7" id="KW-0812">Transmembrane</keyword>
<evidence type="ECO:0000256" key="9">
    <source>
        <dbReference type="PIRSR" id="PIRSR600715-1"/>
    </source>
</evidence>
<dbReference type="PATRIC" id="fig|713887.8.peg.118"/>
<dbReference type="GO" id="GO:0046872">
    <property type="term" value="F:metal ion binding"/>
    <property type="evidence" value="ECO:0007669"/>
    <property type="project" value="UniProtKB-KW"/>
</dbReference>
<proteinExistence type="inferred from homology"/>
<dbReference type="Pfam" id="PF00953">
    <property type="entry name" value="Glycos_transf_4"/>
    <property type="match status" value="1"/>
</dbReference>
<dbReference type="HAMAP" id="MF_00038">
    <property type="entry name" value="MraY"/>
    <property type="match status" value="1"/>
</dbReference>
<evidence type="ECO:0000313" key="11">
    <source>
        <dbReference type="Proteomes" id="UP000001405"/>
    </source>
</evidence>
<dbReference type="Pfam" id="PF10555">
    <property type="entry name" value="MraY_sig1"/>
    <property type="match status" value="1"/>
</dbReference>
<feature type="binding site" evidence="9">
    <location>
        <position position="248"/>
    </location>
    <ligand>
        <name>Mg(2+)</name>
        <dbReference type="ChEBI" id="CHEBI:18420"/>
    </ligand>
</feature>
<dbReference type="PANTHER" id="PTHR22926:SF5">
    <property type="entry name" value="PHOSPHO-N-ACETYLMURAMOYL-PENTAPEPTIDE-TRANSFERASE HOMOLOG"/>
    <property type="match status" value="1"/>
</dbReference>
<keyword evidence="5 7" id="KW-1133">Transmembrane helix</keyword>
<keyword evidence="7" id="KW-0961">Cell wall biogenesis/degradation</keyword>
<keyword evidence="6 7" id="KW-0472">Membrane</keyword>
<comment type="cofactor">
    <cofactor evidence="7 9">
        <name>Mg(2+)</name>
        <dbReference type="ChEBI" id="CHEBI:18420"/>
    </cofactor>
</comment>
<feature type="transmembrane region" description="Helical" evidence="7">
    <location>
        <begin position="194"/>
        <end position="214"/>
    </location>
</feature>
<dbReference type="PROSITE" id="PS01348">
    <property type="entry name" value="MRAY_2"/>
    <property type="match status" value="1"/>
</dbReference>
<reference evidence="10 11" key="1">
    <citation type="journal article" date="2010" name="Nature">
        <title>Metabolic streamlining in an open-ocean nitrogen-fixing cyanobacterium.</title>
        <authorList>
            <person name="Tripp H.J."/>
            <person name="Bench S.R."/>
            <person name="Turk K.A."/>
            <person name="Foster R.A."/>
            <person name="Desany B.A."/>
            <person name="Niazi F."/>
            <person name="Affourtit J.P."/>
            <person name="Zehr J.P."/>
        </authorList>
    </citation>
    <scope>NUCLEOTIDE SEQUENCE [LARGE SCALE GENOMIC DNA]</scope>
    <source>
        <strain evidence="11">ALOHA</strain>
    </source>
</reference>
<keyword evidence="7" id="KW-0132">Cell division</keyword>
<evidence type="ECO:0000256" key="5">
    <source>
        <dbReference type="ARBA" id="ARBA00022989"/>
    </source>
</evidence>
<organism evidence="11">
    <name type="scientific">Atelocyanobacterium thalassa (isolate ALOHA)</name>
    <dbReference type="NCBI Taxonomy" id="1453429"/>
    <lineage>
        <taxon>Bacteria</taxon>
        <taxon>Bacillati</taxon>
        <taxon>Cyanobacteriota</taxon>
        <taxon>Cyanophyceae</taxon>
        <taxon>Oscillatoriophycideae</taxon>
        <taxon>Chroococcales</taxon>
        <taxon>Aphanothecaceae</taxon>
        <taxon>Candidatus Atelocyanobacterium</taxon>
        <taxon>Candidatus Atelocyanobacterium thalassae</taxon>
    </lineage>
</organism>
<dbReference type="GO" id="GO:0051301">
    <property type="term" value="P:cell division"/>
    <property type="evidence" value="ECO:0007669"/>
    <property type="project" value="UniProtKB-KW"/>
</dbReference>
<feature type="transmembrane region" description="Helical" evidence="7">
    <location>
        <begin position="70"/>
        <end position="90"/>
    </location>
</feature>
<feature type="transmembrane region" description="Helical" evidence="7">
    <location>
        <begin position="134"/>
        <end position="154"/>
    </location>
</feature>
<protein>
    <recommendedName>
        <fullName evidence="7 8">Phospho-N-acetylmuramoyl-pentapeptide-transferase</fullName>
        <ecNumber evidence="7 8">2.7.8.13</ecNumber>
    </recommendedName>
    <alternativeName>
        <fullName evidence="7">UDP-MurNAc-pentapeptide phosphotransferase</fullName>
    </alternativeName>
</protein>
<keyword evidence="7" id="KW-0997">Cell inner membrane</keyword>
<evidence type="ECO:0000256" key="4">
    <source>
        <dbReference type="ARBA" id="ARBA00022692"/>
    </source>
</evidence>
<feature type="transmembrane region" description="Helical" evidence="7">
    <location>
        <begin position="26"/>
        <end position="49"/>
    </location>
</feature>
<dbReference type="CDD" id="cd06852">
    <property type="entry name" value="GT_MraY"/>
    <property type="match status" value="1"/>
</dbReference>
<evidence type="ECO:0000256" key="2">
    <source>
        <dbReference type="ARBA" id="ARBA00005583"/>
    </source>
</evidence>
<evidence type="ECO:0000256" key="3">
    <source>
        <dbReference type="ARBA" id="ARBA00022679"/>
    </source>
</evidence>
<dbReference type="GO" id="GO:0051992">
    <property type="term" value="F:UDP-N-acetylmuramoyl-L-alanyl-D-glutamyl-meso-2,6-diaminopimelyl-D-alanyl-D-alanine:undecaprenyl-phosphate transferase activity"/>
    <property type="evidence" value="ECO:0007669"/>
    <property type="project" value="RHEA"/>
</dbReference>
<feature type="transmembrane region" description="Helical" evidence="7">
    <location>
        <begin position="96"/>
        <end position="114"/>
    </location>
</feature>
<dbReference type="EMBL" id="CP001842">
    <property type="protein sequence ID" value="ADB94880.1"/>
    <property type="molecule type" value="Genomic_DNA"/>
</dbReference>
<evidence type="ECO:0000256" key="7">
    <source>
        <dbReference type="HAMAP-Rule" id="MF_00038"/>
    </source>
</evidence>
<dbReference type="PROSITE" id="PS01347">
    <property type="entry name" value="MRAY_1"/>
    <property type="match status" value="1"/>
</dbReference>
<dbReference type="GO" id="GO:0071555">
    <property type="term" value="P:cell wall organization"/>
    <property type="evidence" value="ECO:0007669"/>
    <property type="project" value="UniProtKB-KW"/>
</dbReference>
<comment type="subcellular location">
    <subcellularLocation>
        <location evidence="7">Cell inner membrane</location>
        <topology evidence="7">Multi-pass membrane protein</topology>
    </subcellularLocation>
    <subcellularLocation>
        <location evidence="1">Membrane</location>
        <topology evidence="1">Multi-pass membrane protein</topology>
    </subcellularLocation>
</comment>
<gene>
    <name evidence="7" type="primary">mraY</name>
    <name evidence="10" type="ordered locus">UCYN_01270</name>
</gene>
<dbReference type="EC" id="2.7.8.13" evidence="7 8"/>
<comment type="pathway">
    <text evidence="7">Cell wall biogenesis; peptidoglycan biosynthesis.</text>
</comment>
<dbReference type="GO" id="GO:0008963">
    <property type="term" value="F:phospho-N-acetylmuramoyl-pentapeptide-transferase activity"/>
    <property type="evidence" value="ECO:0007669"/>
    <property type="project" value="UniProtKB-UniRule"/>
</dbReference>
<keyword evidence="7" id="KW-1003">Cell membrane</keyword>
<dbReference type="PANTHER" id="PTHR22926">
    <property type="entry name" value="PHOSPHO-N-ACETYLMURAMOYL-PENTAPEPTIDE-TRANSFERASE"/>
    <property type="match status" value="1"/>
</dbReference>
<dbReference type="KEGG" id="cyu:UCYN_01270"/>
<dbReference type="NCBIfam" id="TIGR00445">
    <property type="entry name" value="mraY"/>
    <property type="match status" value="1"/>
</dbReference>
<dbReference type="HOGENOM" id="CLU_023982_0_2_3"/>
<dbReference type="InterPro" id="IPR000715">
    <property type="entry name" value="Glycosyl_transferase_4"/>
</dbReference>
<feature type="transmembrane region" description="Helical" evidence="7">
    <location>
        <begin position="271"/>
        <end position="292"/>
    </location>
</feature>
<comment type="function">
    <text evidence="7">Catalyzes the initial step of the lipid cycle reactions in the biosynthesis of the cell wall peptidoglycan: transfers peptidoglycan precursor phospho-MurNAc-pentapeptide from UDP-MurNAc-pentapeptide onto the lipid carrier undecaprenyl phosphate, yielding undecaprenyl-pyrophosphoryl-MurNAc-pentapeptide, known as lipid I.</text>
</comment>
<dbReference type="GO" id="GO:0009252">
    <property type="term" value="P:peptidoglycan biosynthetic process"/>
    <property type="evidence" value="ECO:0007669"/>
    <property type="project" value="UniProtKB-UniRule"/>
</dbReference>
<keyword evidence="7 9" id="KW-0479">Metal-binding</keyword>
<dbReference type="Proteomes" id="UP000001405">
    <property type="component" value="Chromosome"/>
</dbReference>
<dbReference type="UniPathway" id="UPA00219"/>
<dbReference type="AlphaFoldDB" id="D3EN30"/>
<evidence type="ECO:0000256" key="6">
    <source>
        <dbReference type="ARBA" id="ARBA00023136"/>
    </source>
</evidence>
<dbReference type="InterPro" id="IPR003524">
    <property type="entry name" value="PNAcMuramoyl-5peptid_Trfase"/>
</dbReference>
<accession>D3EN30</accession>
<keyword evidence="7 9" id="KW-0460">Magnesium</keyword>
<keyword evidence="3 7" id="KW-0808">Transferase</keyword>
<dbReference type="InterPro" id="IPR018480">
    <property type="entry name" value="PNAcMuramoyl-5peptid_Trfase_CS"/>
</dbReference>